<dbReference type="HOGENOM" id="CLU_000445_114_39_0"/>
<dbReference type="PROSITE" id="PS50113">
    <property type="entry name" value="PAC"/>
    <property type="match status" value="1"/>
</dbReference>
<dbReference type="Gene3D" id="3.30.565.10">
    <property type="entry name" value="Histidine kinase-like ATPase, C-terminal domain"/>
    <property type="match status" value="1"/>
</dbReference>
<dbReference type="STRING" id="204669.Acid345_3715"/>
<dbReference type="Pfam" id="PF00512">
    <property type="entry name" value="HisKA"/>
    <property type="match status" value="1"/>
</dbReference>
<feature type="coiled-coil region" evidence="9">
    <location>
        <begin position="472"/>
        <end position="506"/>
    </location>
</feature>
<dbReference type="RefSeq" id="WP_011524515.1">
    <property type="nucleotide sequence ID" value="NC_008009.1"/>
</dbReference>
<dbReference type="SMART" id="SM00091">
    <property type="entry name" value="PAS"/>
    <property type="match status" value="1"/>
</dbReference>
<evidence type="ECO:0000256" key="5">
    <source>
        <dbReference type="ARBA" id="ARBA00022741"/>
    </source>
</evidence>
<dbReference type="InterPro" id="IPR035965">
    <property type="entry name" value="PAS-like_dom_sf"/>
</dbReference>
<dbReference type="NCBIfam" id="TIGR00229">
    <property type="entry name" value="sensory_box"/>
    <property type="match status" value="1"/>
</dbReference>
<dbReference type="PANTHER" id="PTHR43065">
    <property type="entry name" value="SENSOR HISTIDINE KINASE"/>
    <property type="match status" value="1"/>
</dbReference>
<dbReference type="PROSITE" id="PS50109">
    <property type="entry name" value="HIS_KIN"/>
    <property type="match status" value="1"/>
</dbReference>
<feature type="domain" description="PAC" evidence="12">
    <location>
        <begin position="284"/>
        <end position="334"/>
    </location>
</feature>
<evidence type="ECO:0000256" key="1">
    <source>
        <dbReference type="ARBA" id="ARBA00000085"/>
    </source>
</evidence>
<dbReference type="Pfam" id="PF13185">
    <property type="entry name" value="GAF_2"/>
    <property type="match status" value="1"/>
</dbReference>
<feature type="domain" description="Histidine kinase" evidence="10">
    <location>
        <begin position="518"/>
        <end position="733"/>
    </location>
</feature>
<dbReference type="SUPFAM" id="SSF55785">
    <property type="entry name" value="PYP-like sensor domain (PAS domain)"/>
    <property type="match status" value="1"/>
</dbReference>
<dbReference type="Pfam" id="PF02518">
    <property type="entry name" value="HATPase_c"/>
    <property type="match status" value="1"/>
</dbReference>
<dbReference type="AlphaFoldDB" id="Q1IK84"/>
<evidence type="ECO:0000259" key="12">
    <source>
        <dbReference type="PROSITE" id="PS50113"/>
    </source>
</evidence>
<keyword evidence="7" id="KW-0067">ATP-binding</keyword>
<evidence type="ECO:0000256" key="4">
    <source>
        <dbReference type="ARBA" id="ARBA00022679"/>
    </source>
</evidence>
<dbReference type="SMART" id="SM00065">
    <property type="entry name" value="GAF"/>
    <property type="match status" value="2"/>
</dbReference>
<dbReference type="SUPFAM" id="SSF55781">
    <property type="entry name" value="GAF domain-like"/>
    <property type="match status" value="2"/>
</dbReference>
<dbReference type="PRINTS" id="PR00344">
    <property type="entry name" value="BCTRLSENSOR"/>
</dbReference>
<dbReference type="InterPro" id="IPR005467">
    <property type="entry name" value="His_kinase_dom"/>
</dbReference>
<dbReference type="PANTHER" id="PTHR43065:SF10">
    <property type="entry name" value="PEROXIDE STRESS-ACTIVATED HISTIDINE KINASE MAK3"/>
    <property type="match status" value="1"/>
</dbReference>
<dbReference type="PROSITE" id="PS50112">
    <property type="entry name" value="PAS"/>
    <property type="match status" value="1"/>
</dbReference>
<name>Q1IK84_KORVE</name>
<keyword evidence="9" id="KW-0175">Coiled coil</keyword>
<comment type="catalytic activity">
    <reaction evidence="1">
        <text>ATP + protein L-histidine = ADP + protein N-phospho-L-histidine.</text>
        <dbReference type="EC" id="2.7.13.3"/>
    </reaction>
</comment>
<evidence type="ECO:0000256" key="6">
    <source>
        <dbReference type="ARBA" id="ARBA00022777"/>
    </source>
</evidence>
<dbReference type="GO" id="GO:0000155">
    <property type="term" value="F:phosphorelay sensor kinase activity"/>
    <property type="evidence" value="ECO:0007669"/>
    <property type="project" value="InterPro"/>
</dbReference>
<protein>
    <recommendedName>
        <fullName evidence="2">histidine kinase</fullName>
        <ecNumber evidence="2">2.7.13.3</ecNumber>
    </recommendedName>
</protein>
<keyword evidence="5" id="KW-0547">Nucleotide-binding</keyword>
<dbReference type="InterPro" id="IPR003018">
    <property type="entry name" value="GAF"/>
</dbReference>
<dbReference type="InterPro" id="IPR003661">
    <property type="entry name" value="HisK_dim/P_dom"/>
</dbReference>
<keyword evidence="6 13" id="KW-0418">Kinase</keyword>
<dbReference type="GO" id="GO:0006355">
    <property type="term" value="P:regulation of DNA-templated transcription"/>
    <property type="evidence" value="ECO:0007669"/>
    <property type="project" value="InterPro"/>
</dbReference>
<sequence>MKLNGVQTPCLAHGRRNGTSVEQLDLDAVTKVSQALSGEMVLDELIDTLMRTAIEEGGAERGLLLFLRGDELRVEAEGTIRGDKVIVHREEAAVGTWPESIVHYVVRTQECVILDDAALKSIFSKDKYIAQRRAQSILCLPLIHHAKLIGILYLENNLAPYVFKWTRTAVLKLLASQAAISVENALRYADLREREATIRRLVEQERSEEHYRIVVETSSDAVITADERGLVMFTNPATKRIFGYDSVELIGKPLSTLMPESMRELHEAGFKRYLATGDRHINWQGTELIGMRKNGEEFPLEISFGEQIRNGQRVFVGSVRDISEKKRAEEAFRHLVVGTATTTGNDFFQSLVQHMAQALRARCAFVSTCDDGKHARTLAFWNGDGFGRNFEFEIADTPCEKVLHGEVAHYRQGLRGLFPRDKILSDLKAESYLGLPMLDRSNRVIGHIAILDDKPIDADARAIDLLKIFASRAAAELKRQKAEDELQAALQESESMREELAQLAHLNRVSTMGELAASLAHEIKQPISAAMTDARTCSRWLNQDYPDLPEAQAAASRVIKDVARASEIISRVRSLFRKDSPHREEVDMNEVIQEMIALLRGEAAQHSIAIHSEIAPDLPPIMADRLQLQQVLMNLMLNGIEAMKNMNTPSRLTVRSQYDHNGQVLVSVMDSGIGIPPEKMEQIFNAFFTSKPQGTGMGLPISRSIIESHRGRLWAVSNSESGVTFHFTLPAQGDASRAA</sequence>
<dbReference type="InterPro" id="IPR004358">
    <property type="entry name" value="Sig_transdc_His_kin-like_C"/>
</dbReference>
<keyword evidence="3" id="KW-0597">Phosphoprotein</keyword>
<dbReference type="Gene3D" id="3.30.450.40">
    <property type="match status" value="2"/>
</dbReference>
<dbReference type="Gene3D" id="1.10.287.130">
    <property type="match status" value="1"/>
</dbReference>
<dbReference type="KEGG" id="aba:Acid345_3715"/>
<dbReference type="EMBL" id="CP000360">
    <property type="protein sequence ID" value="ABF42716.1"/>
    <property type="molecule type" value="Genomic_DNA"/>
</dbReference>
<dbReference type="EC" id="2.7.13.3" evidence="2"/>
<evidence type="ECO:0000313" key="14">
    <source>
        <dbReference type="Proteomes" id="UP000002432"/>
    </source>
</evidence>
<proteinExistence type="predicted"/>
<dbReference type="eggNOG" id="COG4191">
    <property type="taxonomic scope" value="Bacteria"/>
</dbReference>
<dbReference type="InterPro" id="IPR036890">
    <property type="entry name" value="HATPase_C_sf"/>
</dbReference>
<dbReference type="EnsemblBacteria" id="ABF42716">
    <property type="protein sequence ID" value="ABF42716"/>
    <property type="gene ID" value="Acid345_3715"/>
</dbReference>
<evidence type="ECO:0000313" key="13">
    <source>
        <dbReference type="EMBL" id="ABF42716.1"/>
    </source>
</evidence>
<dbReference type="CDD" id="cd00130">
    <property type="entry name" value="PAS"/>
    <property type="match status" value="1"/>
</dbReference>
<dbReference type="eggNOG" id="COG3283">
    <property type="taxonomic scope" value="Bacteria"/>
</dbReference>
<evidence type="ECO:0000259" key="11">
    <source>
        <dbReference type="PROSITE" id="PS50112"/>
    </source>
</evidence>
<keyword evidence="8" id="KW-0902">Two-component regulatory system</keyword>
<accession>Q1IK84</accession>
<dbReference type="InterPro" id="IPR029016">
    <property type="entry name" value="GAF-like_dom_sf"/>
</dbReference>
<dbReference type="Proteomes" id="UP000002432">
    <property type="component" value="Chromosome"/>
</dbReference>
<dbReference type="eggNOG" id="COG2203">
    <property type="taxonomic scope" value="Bacteria"/>
</dbReference>
<dbReference type="Gene3D" id="3.30.450.20">
    <property type="entry name" value="PAS domain"/>
    <property type="match status" value="1"/>
</dbReference>
<dbReference type="SUPFAM" id="SSF55874">
    <property type="entry name" value="ATPase domain of HSP90 chaperone/DNA topoisomerase II/histidine kinase"/>
    <property type="match status" value="1"/>
</dbReference>
<dbReference type="CDD" id="cd00082">
    <property type="entry name" value="HisKA"/>
    <property type="match status" value="1"/>
</dbReference>
<evidence type="ECO:0000256" key="8">
    <source>
        <dbReference type="ARBA" id="ARBA00023012"/>
    </source>
</evidence>
<dbReference type="InterPro" id="IPR013767">
    <property type="entry name" value="PAS_fold"/>
</dbReference>
<feature type="domain" description="PAS" evidence="11">
    <location>
        <begin position="207"/>
        <end position="277"/>
    </location>
</feature>
<keyword evidence="14" id="KW-1185">Reference proteome</keyword>
<dbReference type="InterPro" id="IPR000700">
    <property type="entry name" value="PAS-assoc_C"/>
</dbReference>
<evidence type="ECO:0000256" key="9">
    <source>
        <dbReference type="SAM" id="Coils"/>
    </source>
</evidence>
<dbReference type="FunFam" id="3.30.565.10:FF:000042">
    <property type="entry name" value="Two-component sensor histidine kinase KdpD"/>
    <property type="match status" value="1"/>
</dbReference>
<evidence type="ECO:0000256" key="2">
    <source>
        <dbReference type="ARBA" id="ARBA00012438"/>
    </source>
</evidence>
<dbReference type="SMART" id="SM00387">
    <property type="entry name" value="HATPase_c"/>
    <property type="match status" value="1"/>
</dbReference>
<dbReference type="InterPro" id="IPR036097">
    <property type="entry name" value="HisK_dim/P_sf"/>
</dbReference>
<keyword evidence="4 13" id="KW-0808">Transferase</keyword>
<dbReference type="SMART" id="SM00388">
    <property type="entry name" value="HisKA"/>
    <property type="match status" value="1"/>
</dbReference>
<evidence type="ECO:0000256" key="3">
    <source>
        <dbReference type="ARBA" id="ARBA00022553"/>
    </source>
</evidence>
<dbReference type="Pfam" id="PF01590">
    <property type="entry name" value="GAF"/>
    <property type="match status" value="1"/>
</dbReference>
<dbReference type="GO" id="GO:0005524">
    <property type="term" value="F:ATP binding"/>
    <property type="evidence" value="ECO:0007669"/>
    <property type="project" value="UniProtKB-KW"/>
</dbReference>
<dbReference type="GO" id="GO:0042802">
    <property type="term" value="F:identical protein binding"/>
    <property type="evidence" value="ECO:0007669"/>
    <property type="project" value="UniProtKB-ARBA"/>
</dbReference>
<dbReference type="InterPro" id="IPR003594">
    <property type="entry name" value="HATPase_dom"/>
</dbReference>
<evidence type="ECO:0000256" key="7">
    <source>
        <dbReference type="ARBA" id="ARBA00022840"/>
    </source>
</evidence>
<evidence type="ECO:0000259" key="10">
    <source>
        <dbReference type="PROSITE" id="PS50109"/>
    </source>
</evidence>
<gene>
    <name evidence="13" type="ordered locus">Acid345_3715</name>
</gene>
<dbReference type="Pfam" id="PF00989">
    <property type="entry name" value="PAS"/>
    <property type="match status" value="1"/>
</dbReference>
<reference evidence="13 14" key="1">
    <citation type="journal article" date="2009" name="Appl. Environ. Microbiol.">
        <title>Three genomes from the phylum Acidobacteria provide insight into the lifestyles of these microorganisms in soils.</title>
        <authorList>
            <person name="Ward N.L."/>
            <person name="Challacombe J.F."/>
            <person name="Janssen P.H."/>
            <person name="Henrissat B."/>
            <person name="Coutinho P.M."/>
            <person name="Wu M."/>
            <person name="Xie G."/>
            <person name="Haft D.H."/>
            <person name="Sait M."/>
            <person name="Badger J."/>
            <person name="Barabote R.D."/>
            <person name="Bradley B."/>
            <person name="Brettin T.S."/>
            <person name="Brinkac L.M."/>
            <person name="Bruce D."/>
            <person name="Creasy T."/>
            <person name="Daugherty S.C."/>
            <person name="Davidsen T.M."/>
            <person name="DeBoy R.T."/>
            <person name="Detter J.C."/>
            <person name="Dodson R.J."/>
            <person name="Durkin A.S."/>
            <person name="Ganapathy A."/>
            <person name="Gwinn-Giglio M."/>
            <person name="Han C.S."/>
            <person name="Khouri H."/>
            <person name="Kiss H."/>
            <person name="Kothari S.P."/>
            <person name="Madupu R."/>
            <person name="Nelson K.E."/>
            <person name="Nelson W.C."/>
            <person name="Paulsen I."/>
            <person name="Penn K."/>
            <person name="Ren Q."/>
            <person name="Rosovitz M.J."/>
            <person name="Selengut J.D."/>
            <person name="Shrivastava S."/>
            <person name="Sullivan S.A."/>
            <person name="Tapia R."/>
            <person name="Thompson L.S."/>
            <person name="Watkins K.L."/>
            <person name="Yang Q."/>
            <person name="Yu C."/>
            <person name="Zafar N."/>
            <person name="Zhou L."/>
            <person name="Kuske C.R."/>
        </authorList>
    </citation>
    <scope>NUCLEOTIDE SEQUENCE [LARGE SCALE GENOMIC DNA]</scope>
    <source>
        <strain evidence="13 14">Ellin345</strain>
    </source>
</reference>
<dbReference type="OrthoDB" id="100084at2"/>
<dbReference type="SUPFAM" id="SSF47384">
    <property type="entry name" value="Homodimeric domain of signal transducing histidine kinase"/>
    <property type="match status" value="1"/>
</dbReference>
<organism evidence="13 14">
    <name type="scientific">Koribacter versatilis (strain Ellin345)</name>
    <dbReference type="NCBI Taxonomy" id="204669"/>
    <lineage>
        <taxon>Bacteria</taxon>
        <taxon>Pseudomonadati</taxon>
        <taxon>Acidobacteriota</taxon>
        <taxon>Terriglobia</taxon>
        <taxon>Terriglobales</taxon>
        <taxon>Candidatus Korobacteraceae</taxon>
        <taxon>Candidatus Korobacter</taxon>
    </lineage>
</organism>
<dbReference type="InterPro" id="IPR000014">
    <property type="entry name" value="PAS"/>
</dbReference>